<sequence length="118" mass="13042">MKIIHIAIFLSSSAFLYYGMECLLSQKMKDEFARFGLKNQRVLTAYLQLAGGLGLIIGYFFLPILIFVAAAGLTLLMLLGFAVRIKIKDSTAESLPSLVLALVNLFIAVSYYQQLTAL</sequence>
<accession>A0A1M6QPX2</accession>
<dbReference type="InterPro" id="IPR032808">
    <property type="entry name" value="DoxX"/>
</dbReference>
<comment type="subcellular location">
    <subcellularLocation>
        <location evidence="1">Membrane</location>
        <topology evidence="1">Multi-pass membrane protein</topology>
    </subcellularLocation>
</comment>
<dbReference type="OrthoDB" id="799482at2"/>
<feature type="transmembrane region" description="Helical" evidence="5">
    <location>
        <begin position="94"/>
        <end position="112"/>
    </location>
</feature>
<dbReference type="Proteomes" id="UP000184314">
    <property type="component" value="Unassembled WGS sequence"/>
</dbReference>
<dbReference type="AlphaFoldDB" id="A0A1M6QPX2"/>
<feature type="transmembrane region" description="Helical" evidence="5">
    <location>
        <begin position="49"/>
        <end position="82"/>
    </location>
</feature>
<dbReference type="EMBL" id="FQZX01000002">
    <property type="protein sequence ID" value="SHK22150.1"/>
    <property type="molecule type" value="Genomic_DNA"/>
</dbReference>
<evidence type="ECO:0000256" key="5">
    <source>
        <dbReference type="SAM" id="Phobius"/>
    </source>
</evidence>
<evidence type="ECO:0000256" key="1">
    <source>
        <dbReference type="ARBA" id="ARBA00004141"/>
    </source>
</evidence>
<evidence type="ECO:0000256" key="4">
    <source>
        <dbReference type="ARBA" id="ARBA00023136"/>
    </source>
</evidence>
<evidence type="ECO:0000256" key="2">
    <source>
        <dbReference type="ARBA" id="ARBA00022692"/>
    </source>
</evidence>
<evidence type="ECO:0000313" key="6">
    <source>
        <dbReference type="EMBL" id="SHK22150.1"/>
    </source>
</evidence>
<dbReference type="GO" id="GO:0016020">
    <property type="term" value="C:membrane"/>
    <property type="evidence" value="ECO:0007669"/>
    <property type="project" value="UniProtKB-SubCell"/>
</dbReference>
<dbReference type="RefSeq" id="WP_073244475.1">
    <property type="nucleotide sequence ID" value="NZ_CANMVM010000002.1"/>
</dbReference>
<keyword evidence="7" id="KW-1185">Reference proteome</keyword>
<organism evidence="6 7">
    <name type="scientific">Maribacter aquivivus</name>
    <dbReference type="NCBI Taxonomy" id="228958"/>
    <lineage>
        <taxon>Bacteria</taxon>
        <taxon>Pseudomonadati</taxon>
        <taxon>Bacteroidota</taxon>
        <taxon>Flavobacteriia</taxon>
        <taxon>Flavobacteriales</taxon>
        <taxon>Flavobacteriaceae</taxon>
        <taxon>Maribacter</taxon>
    </lineage>
</organism>
<keyword evidence="2 5" id="KW-0812">Transmembrane</keyword>
<protein>
    <submittedName>
        <fullName evidence="6">DoxX-like family protein</fullName>
    </submittedName>
</protein>
<dbReference type="Pfam" id="PF13564">
    <property type="entry name" value="DoxX_2"/>
    <property type="match status" value="1"/>
</dbReference>
<proteinExistence type="predicted"/>
<dbReference type="STRING" id="228958.SAMN04488007_2418"/>
<reference evidence="7" key="1">
    <citation type="submission" date="2016-11" db="EMBL/GenBank/DDBJ databases">
        <authorList>
            <person name="Varghese N."/>
            <person name="Submissions S."/>
        </authorList>
    </citation>
    <scope>NUCLEOTIDE SEQUENCE [LARGE SCALE GENOMIC DNA]</scope>
    <source>
        <strain evidence="7">DSM 16478</strain>
    </source>
</reference>
<evidence type="ECO:0000313" key="7">
    <source>
        <dbReference type="Proteomes" id="UP000184314"/>
    </source>
</evidence>
<gene>
    <name evidence="6" type="ORF">SAMN04488007_2418</name>
</gene>
<keyword evidence="4 5" id="KW-0472">Membrane</keyword>
<name>A0A1M6QPX2_9FLAO</name>
<evidence type="ECO:0000256" key="3">
    <source>
        <dbReference type="ARBA" id="ARBA00022989"/>
    </source>
</evidence>
<keyword evidence="3 5" id="KW-1133">Transmembrane helix</keyword>